<dbReference type="Proteomes" id="UP000504608">
    <property type="component" value="Unplaced"/>
</dbReference>
<protein>
    <submittedName>
        <fullName evidence="8">Transcription factor bHLH52</fullName>
    </submittedName>
</protein>
<evidence type="ECO:0000259" key="6">
    <source>
        <dbReference type="PROSITE" id="PS50888"/>
    </source>
</evidence>
<dbReference type="RefSeq" id="XP_023001636.1">
    <property type="nucleotide sequence ID" value="XM_023145868.1"/>
</dbReference>
<proteinExistence type="predicted"/>
<dbReference type="GO" id="GO:0003677">
    <property type="term" value="F:DNA binding"/>
    <property type="evidence" value="ECO:0007669"/>
    <property type="project" value="UniProtKB-KW"/>
</dbReference>
<dbReference type="GO" id="GO:0003700">
    <property type="term" value="F:DNA-binding transcription factor activity"/>
    <property type="evidence" value="ECO:0007669"/>
    <property type="project" value="InterPro"/>
</dbReference>
<evidence type="ECO:0000313" key="7">
    <source>
        <dbReference type="Proteomes" id="UP000504608"/>
    </source>
</evidence>
<evidence type="ECO:0000256" key="1">
    <source>
        <dbReference type="ARBA" id="ARBA00004123"/>
    </source>
</evidence>
<dbReference type="KEGG" id="cmax:111495708"/>
<accession>A0A6J1KJ69</accession>
<dbReference type="InterPro" id="IPR011598">
    <property type="entry name" value="bHLH_dom"/>
</dbReference>
<sequence length="307" mass="34153">MAALSFYSNFSSDPSSYHHQFHPFSPEISPELFHLPPPQLLPDPTFDYLPAAVDHSVFFPTATAPFFDDVSPFVFSDVYPYFPTPAVDEFVPVSAEFFPCDEFEFYCPKRQRVVMEQSFCYGGGGGNVGGEGGYFPLPEFFSDQWDGRLGNAEMMNKGDCLKGTPTLVPLPLPSPSPSSNNLSAQTIAARERRRKITAKTQELGELVPGGSKMNTAEMLSSAFKYVKFLQAQVAILQVKQETEQEQEQTETEDLQILESTMIQEKLYAEEKCLVPKGFVQNLANSSEIQSNPSILNSINQILHTNSS</sequence>
<dbReference type="PANTHER" id="PTHR45914">
    <property type="entry name" value="TRANSCRIPTION FACTOR HEC3-RELATED"/>
    <property type="match status" value="1"/>
</dbReference>
<keyword evidence="4" id="KW-0804">Transcription</keyword>
<evidence type="ECO:0000256" key="2">
    <source>
        <dbReference type="ARBA" id="ARBA00023015"/>
    </source>
</evidence>
<keyword evidence="5" id="KW-0539">Nucleus</keyword>
<name>A0A6J1KJ69_CUCMA</name>
<evidence type="ECO:0000256" key="4">
    <source>
        <dbReference type="ARBA" id="ARBA00023163"/>
    </source>
</evidence>
<dbReference type="InterPro" id="IPR036638">
    <property type="entry name" value="HLH_DNA-bd_sf"/>
</dbReference>
<keyword evidence="3" id="KW-0238">DNA-binding</keyword>
<gene>
    <name evidence="8" type="primary">LOC111495708</name>
</gene>
<dbReference type="SUPFAM" id="SSF47459">
    <property type="entry name" value="HLH, helix-loop-helix DNA-binding domain"/>
    <property type="match status" value="1"/>
</dbReference>
<keyword evidence="2" id="KW-0805">Transcription regulation</keyword>
<dbReference type="OrthoDB" id="1921534at2759"/>
<dbReference type="GeneID" id="111495708"/>
<dbReference type="Gene3D" id="4.10.280.10">
    <property type="entry name" value="Helix-loop-helix DNA-binding domain"/>
    <property type="match status" value="1"/>
</dbReference>
<dbReference type="AlphaFoldDB" id="A0A6J1KJ69"/>
<dbReference type="GO" id="GO:0005634">
    <property type="term" value="C:nucleus"/>
    <property type="evidence" value="ECO:0007669"/>
    <property type="project" value="UniProtKB-SubCell"/>
</dbReference>
<dbReference type="Pfam" id="PF00010">
    <property type="entry name" value="HLH"/>
    <property type="match status" value="1"/>
</dbReference>
<reference evidence="8" key="1">
    <citation type="submission" date="2025-08" db="UniProtKB">
        <authorList>
            <consortium name="RefSeq"/>
        </authorList>
    </citation>
    <scope>IDENTIFICATION</scope>
    <source>
        <tissue evidence="8">Young leaves</tissue>
    </source>
</reference>
<dbReference type="GO" id="GO:0046983">
    <property type="term" value="F:protein dimerization activity"/>
    <property type="evidence" value="ECO:0007669"/>
    <property type="project" value="InterPro"/>
</dbReference>
<evidence type="ECO:0000313" key="8">
    <source>
        <dbReference type="RefSeq" id="XP_023001636.1"/>
    </source>
</evidence>
<evidence type="ECO:0000256" key="5">
    <source>
        <dbReference type="ARBA" id="ARBA00023242"/>
    </source>
</evidence>
<dbReference type="PROSITE" id="PS50888">
    <property type="entry name" value="BHLH"/>
    <property type="match status" value="1"/>
</dbReference>
<dbReference type="SMART" id="SM00353">
    <property type="entry name" value="HLH"/>
    <property type="match status" value="1"/>
</dbReference>
<feature type="domain" description="BHLH" evidence="6">
    <location>
        <begin position="180"/>
        <end position="229"/>
    </location>
</feature>
<dbReference type="InterPro" id="IPR045843">
    <property type="entry name" value="IND-like"/>
</dbReference>
<evidence type="ECO:0000256" key="3">
    <source>
        <dbReference type="ARBA" id="ARBA00023125"/>
    </source>
</evidence>
<comment type="subcellular location">
    <subcellularLocation>
        <location evidence="1">Nucleus</location>
    </subcellularLocation>
</comment>
<keyword evidence="7" id="KW-1185">Reference proteome</keyword>
<organism evidence="7 8">
    <name type="scientific">Cucurbita maxima</name>
    <name type="common">Pumpkin</name>
    <name type="synonym">Winter squash</name>
    <dbReference type="NCBI Taxonomy" id="3661"/>
    <lineage>
        <taxon>Eukaryota</taxon>
        <taxon>Viridiplantae</taxon>
        <taxon>Streptophyta</taxon>
        <taxon>Embryophyta</taxon>
        <taxon>Tracheophyta</taxon>
        <taxon>Spermatophyta</taxon>
        <taxon>Magnoliopsida</taxon>
        <taxon>eudicotyledons</taxon>
        <taxon>Gunneridae</taxon>
        <taxon>Pentapetalae</taxon>
        <taxon>rosids</taxon>
        <taxon>fabids</taxon>
        <taxon>Cucurbitales</taxon>
        <taxon>Cucurbitaceae</taxon>
        <taxon>Cucurbiteae</taxon>
        <taxon>Cucurbita</taxon>
    </lineage>
</organism>